<evidence type="ECO:0000313" key="3">
    <source>
        <dbReference type="Proteomes" id="UP000299211"/>
    </source>
</evidence>
<proteinExistence type="predicted"/>
<name>A0A4D4MTW4_STRAX</name>
<dbReference type="EMBL" id="BJHY01000001">
    <property type="protein sequence ID" value="GDY75620.1"/>
    <property type="molecule type" value="Genomic_DNA"/>
</dbReference>
<dbReference type="Proteomes" id="UP000299211">
    <property type="component" value="Unassembled WGS sequence"/>
</dbReference>
<protein>
    <submittedName>
        <fullName evidence="2">Uncharacterized protein</fullName>
    </submittedName>
</protein>
<feature type="region of interest" description="Disordered" evidence="1">
    <location>
        <begin position="1"/>
        <end position="33"/>
    </location>
</feature>
<accession>A0A4D4MTW4</accession>
<gene>
    <name evidence="2" type="ORF">SAV31267_051050</name>
</gene>
<organism evidence="2 3">
    <name type="scientific">Streptomyces avermitilis</name>
    <dbReference type="NCBI Taxonomy" id="33903"/>
    <lineage>
        <taxon>Bacteria</taxon>
        <taxon>Bacillati</taxon>
        <taxon>Actinomycetota</taxon>
        <taxon>Actinomycetes</taxon>
        <taxon>Kitasatosporales</taxon>
        <taxon>Streptomycetaceae</taxon>
        <taxon>Streptomyces</taxon>
    </lineage>
</organism>
<dbReference type="AlphaFoldDB" id="A0A4D4MTW4"/>
<evidence type="ECO:0000256" key="1">
    <source>
        <dbReference type="SAM" id="MobiDB-lite"/>
    </source>
</evidence>
<comment type="caution">
    <text evidence="2">The sequence shown here is derived from an EMBL/GenBank/DDBJ whole genome shotgun (WGS) entry which is preliminary data.</text>
</comment>
<sequence>MGEDGAWDATTVDSASASRRSGNTQARKSRNRRTVAARLAAMRTASSVACAGLEVAAFSAASEPLVRASPIPKTTRPCAWWRTAPPRPRTPKVRRRLAAVLATAETSRASALAICEPVNERKPL</sequence>
<reference evidence="2 3" key="1">
    <citation type="submission" date="2019-04" db="EMBL/GenBank/DDBJ databases">
        <title>Draft genome sequences of Streptomyces avermitilis ATCC 31267.</title>
        <authorList>
            <person name="Komaki H."/>
            <person name="Tamura T."/>
            <person name="Hosoyama A."/>
        </authorList>
    </citation>
    <scope>NUCLEOTIDE SEQUENCE [LARGE SCALE GENOMIC DNA]</scope>
    <source>
        <strain evidence="2 3">ATCC 31267</strain>
    </source>
</reference>
<feature type="compositionally biased region" description="Polar residues" evidence="1">
    <location>
        <begin position="11"/>
        <end position="26"/>
    </location>
</feature>
<evidence type="ECO:0000313" key="2">
    <source>
        <dbReference type="EMBL" id="GDY75620.1"/>
    </source>
</evidence>